<reference evidence="1" key="2">
    <citation type="journal article" date="2015" name="Fish Shellfish Immunol.">
        <title>Early steps in the European eel (Anguilla anguilla)-Vibrio vulnificus interaction in the gills: Role of the RtxA13 toxin.</title>
        <authorList>
            <person name="Callol A."/>
            <person name="Pajuelo D."/>
            <person name="Ebbesson L."/>
            <person name="Teles M."/>
            <person name="MacKenzie S."/>
            <person name="Amaro C."/>
        </authorList>
    </citation>
    <scope>NUCLEOTIDE SEQUENCE</scope>
</reference>
<accession>A0A0E9WSZ1</accession>
<sequence length="56" mass="6185">MLLPCRGNVVQHSQNTPATLREHFVLAGLVFTSVLLSSHMEYAYLKWNNGLGIASV</sequence>
<evidence type="ECO:0000313" key="1">
    <source>
        <dbReference type="EMBL" id="JAH93539.1"/>
    </source>
</evidence>
<dbReference type="EMBL" id="GBXM01015038">
    <property type="protein sequence ID" value="JAH93539.1"/>
    <property type="molecule type" value="Transcribed_RNA"/>
</dbReference>
<reference evidence="1" key="1">
    <citation type="submission" date="2014-11" db="EMBL/GenBank/DDBJ databases">
        <authorList>
            <person name="Amaro Gonzalez C."/>
        </authorList>
    </citation>
    <scope>NUCLEOTIDE SEQUENCE</scope>
</reference>
<dbReference type="AlphaFoldDB" id="A0A0E9WSZ1"/>
<protein>
    <submittedName>
        <fullName evidence="1">Uncharacterized protein</fullName>
    </submittedName>
</protein>
<organism evidence="1">
    <name type="scientific">Anguilla anguilla</name>
    <name type="common">European freshwater eel</name>
    <name type="synonym">Muraena anguilla</name>
    <dbReference type="NCBI Taxonomy" id="7936"/>
    <lineage>
        <taxon>Eukaryota</taxon>
        <taxon>Metazoa</taxon>
        <taxon>Chordata</taxon>
        <taxon>Craniata</taxon>
        <taxon>Vertebrata</taxon>
        <taxon>Euteleostomi</taxon>
        <taxon>Actinopterygii</taxon>
        <taxon>Neopterygii</taxon>
        <taxon>Teleostei</taxon>
        <taxon>Anguilliformes</taxon>
        <taxon>Anguillidae</taxon>
        <taxon>Anguilla</taxon>
    </lineage>
</organism>
<proteinExistence type="predicted"/>
<name>A0A0E9WSZ1_ANGAN</name>